<sequence>MPSATQVTASAFRRARQSARAIITILDRLFLDAVPEIAVQDQRSIRGSLGTTGSARFRPQVYTARQGAEHVRRMAAEALDEFTSAQANDETWCLANQAVLRVNHGKIVNFFNRSQVLRSLYTANIVQIAARFQVSVDASSTALDTTKAIYFGITGQASGLLG</sequence>
<dbReference type="InParanoid" id="A0A1Y2FJC2"/>
<accession>A0A1Y2FJC2</accession>
<evidence type="ECO:0000313" key="2">
    <source>
        <dbReference type="Proteomes" id="UP000193467"/>
    </source>
</evidence>
<dbReference type="EMBL" id="MCGR01000019">
    <property type="protein sequence ID" value="ORY83484.1"/>
    <property type="molecule type" value="Genomic_DNA"/>
</dbReference>
<organism evidence="1 2">
    <name type="scientific">Leucosporidium creatinivorum</name>
    <dbReference type="NCBI Taxonomy" id="106004"/>
    <lineage>
        <taxon>Eukaryota</taxon>
        <taxon>Fungi</taxon>
        <taxon>Dikarya</taxon>
        <taxon>Basidiomycota</taxon>
        <taxon>Pucciniomycotina</taxon>
        <taxon>Microbotryomycetes</taxon>
        <taxon>Leucosporidiales</taxon>
        <taxon>Leucosporidium</taxon>
    </lineage>
</organism>
<dbReference type="Proteomes" id="UP000193467">
    <property type="component" value="Unassembled WGS sequence"/>
</dbReference>
<proteinExistence type="predicted"/>
<name>A0A1Y2FJC2_9BASI</name>
<gene>
    <name evidence="1" type="ORF">BCR35DRAFT_331137</name>
</gene>
<dbReference type="AlphaFoldDB" id="A0A1Y2FJC2"/>
<comment type="caution">
    <text evidence="1">The sequence shown here is derived from an EMBL/GenBank/DDBJ whole genome shotgun (WGS) entry which is preliminary data.</text>
</comment>
<evidence type="ECO:0000313" key="1">
    <source>
        <dbReference type="EMBL" id="ORY83484.1"/>
    </source>
</evidence>
<keyword evidence="2" id="KW-1185">Reference proteome</keyword>
<protein>
    <submittedName>
        <fullName evidence="1">Uncharacterized protein</fullName>
    </submittedName>
</protein>
<reference evidence="1 2" key="1">
    <citation type="submission" date="2016-07" db="EMBL/GenBank/DDBJ databases">
        <title>Pervasive Adenine N6-methylation of Active Genes in Fungi.</title>
        <authorList>
            <consortium name="DOE Joint Genome Institute"/>
            <person name="Mondo S.J."/>
            <person name="Dannebaum R.O."/>
            <person name="Kuo R.C."/>
            <person name="Labutti K."/>
            <person name="Haridas S."/>
            <person name="Kuo A."/>
            <person name="Salamov A."/>
            <person name="Ahrendt S.R."/>
            <person name="Lipzen A."/>
            <person name="Sullivan W."/>
            <person name="Andreopoulos W.B."/>
            <person name="Clum A."/>
            <person name="Lindquist E."/>
            <person name="Daum C."/>
            <person name="Ramamoorthy G.K."/>
            <person name="Gryganskyi A."/>
            <person name="Culley D."/>
            <person name="Magnuson J.K."/>
            <person name="James T.Y."/>
            <person name="O'Malley M.A."/>
            <person name="Stajich J.E."/>
            <person name="Spatafora J.W."/>
            <person name="Visel A."/>
            <person name="Grigoriev I.V."/>
        </authorList>
    </citation>
    <scope>NUCLEOTIDE SEQUENCE [LARGE SCALE GENOMIC DNA]</scope>
    <source>
        <strain evidence="1 2">62-1032</strain>
    </source>
</reference>